<protein>
    <submittedName>
        <fullName evidence="2">Uncharacterized protein</fullName>
    </submittedName>
</protein>
<dbReference type="EMBL" id="LEKV01004094">
    <property type="protein sequence ID" value="KVH96909.1"/>
    <property type="molecule type" value="Genomic_DNA"/>
</dbReference>
<evidence type="ECO:0000256" key="1">
    <source>
        <dbReference type="SAM" id="MobiDB-lite"/>
    </source>
</evidence>
<name>A0A118JY49_CYNCS</name>
<dbReference type="Proteomes" id="UP000243975">
    <property type="component" value="Unassembled WGS sequence"/>
</dbReference>
<feature type="region of interest" description="Disordered" evidence="1">
    <location>
        <begin position="99"/>
        <end position="124"/>
    </location>
</feature>
<proteinExistence type="predicted"/>
<organism evidence="2 3">
    <name type="scientific">Cynara cardunculus var. scolymus</name>
    <name type="common">Globe artichoke</name>
    <name type="synonym">Cynara scolymus</name>
    <dbReference type="NCBI Taxonomy" id="59895"/>
    <lineage>
        <taxon>Eukaryota</taxon>
        <taxon>Viridiplantae</taxon>
        <taxon>Streptophyta</taxon>
        <taxon>Embryophyta</taxon>
        <taxon>Tracheophyta</taxon>
        <taxon>Spermatophyta</taxon>
        <taxon>Magnoliopsida</taxon>
        <taxon>eudicotyledons</taxon>
        <taxon>Gunneridae</taxon>
        <taxon>Pentapetalae</taxon>
        <taxon>asterids</taxon>
        <taxon>campanulids</taxon>
        <taxon>Asterales</taxon>
        <taxon>Asteraceae</taxon>
        <taxon>Carduoideae</taxon>
        <taxon>Cardueae</taxon>
        <taxon>Carduinae</taxon>
        <taxon>Cynara</taxon>
    </lineage>
</organism>
<evidence type="ECO:0000313" key="3">
    <source>
        <dbReference type="Proteomes" id="UP000243975"/>
    </source>
</evidence>
<accession>A0A118JY49</accession>
<comment type="caution">
    <text evidence="2">The sequence shown here is derived from an EMBL/GenBank/DDBJ whole genome shotgun (WGS) entry which is preliminary data.</text>
</comment>
<sequence>MKRGMLLYLTGNDGHVSLFDPPGSAAEAFSAPEEDEATEIGIRSFLNMLKNREPPRDWTPPRGSFSHVISPARFTSVPEGRASGGHLVKSGRSGVFIQATKSKKSPSDSPTSHPLKRTLPASSNTKIFVRNPNSLKKTLKGLVSKLSTLVTSKIFY</sequence>
<dbReference type="Gramene" id="KVH96909">
    <property type="protein sequence ID" value="KVH96909"/>
    <property type="gene ID" value="Ccrd_001000"/>
</dbReference>
<dbReference type="AlphaFoldDB" id="A0A118JY49"/>
<gene>
    <name evidence="2" type="ORF">Ccrd_001000</name>
</gene>
<reference evidence="2 3" key="1">
    <citation type="journal article" date="2016" name="Sci. Rep.">
        <title>The genome sequence of the outbreeding globe artichoke constructed de novo incorporating a phase-aware low-pass sequencing strategy of F1 progeny.</title>
        <authorList>
            <person name="Scaglione D."/>
            <person name="Reyes-Chin-Wo S."/>
            <person name="Acquadro A."/>
            <person name="Froenicke L."/>
            <person name="Portis E."/>
            <person name="Beitel C."/>
            <person name="Tirone M."/>
            <person name="Mauro R."/>
            <person name="Lo Monaco A."/>
            <person name="Mauromicale G."/>
            <person name="Faccioli P."/>
            <person name="Cattivelli L."/>
            <person name="Rieseberg L."/>
            <person name="Michelmore R."/>
            <person name="Lanteri S."/>
        </authorList>
    </citation>
    <scope>NUCLEOTIDE SEQUENCE [LARGE SCALE GENOMIC DNA]</scope>
    <source>
        <strain evidence="2">2C</strain>
    </source>
</reference>
<keyword evidence="3" id="KW-1185">Reference proteome</keyword>
<evidence type="ECO:0000313" key="2">
    <source>
        <dbReference type="EMBL" id="KVH96909.1"/>
    </source>
</evidence>